<dbReference type="PANTHER" id="PTHR32183">
    <property type="match status" value="1"/>
</dbReference>
<dbReference type="PROSITE" id="PS51585">
    <property type="entry name" value="SAM_MT_TPMT"/>
    <property type="match status" value="1"/>
</dbReference>
<evidence type="ECO:0008006" key="6">
    <source>
        <dbReference type="Google" id="ProtNLM"/>
    </source>
</evidence>
<proteinExistence type="predicted"/>
<protein>
    <recommendedName>
        <fullName evidence="6">Methyltransferase domain-containing protein</fullName>
    </recommendedName>
</protein>
<dbReference type="SUPFAM" id="SSF53335">
    <property type="entry name" value="S-adenosyl-L-methionine-dependent methyltransferases"/>
    <property type="match status" value="1"/>
</dbReference>
<dbReference type="EMBL" id="CM008047">
    <property type="protein sequence ID" value="PVH64305.1"/>
    <property type="molecule type" value="Genomic_DNA"/>
</dbReference>
<evidence type="ECO:0000256" key="1">
    <source>
        <dbReference type="ARBA" id="ARBA00022553"/>
    </source>
</evidence>
<keyword evidence="2" id="KW-0489">Methyltransferase</keyword>
<dbReference type="Gene3D" id="3.40.50.150">
    <property type="entry name" value="Vaccinia Virus protein VP39"/>
    <property type="match status" value="1"/>
</dbReference>
<dbReference type="GO" id="GO:0008757">
    <property type="term" value="F:S-adenosylmethionine-dependent methyltransferase activity"/>
    <property type="evidence" value="ECO:0007669"/>
    <property type="project" value="InterPro"/>
</dbReference>
<accession>A0A2T8KQ53</accession>
<dbReference type="InterPro" id="IPR008854">
    <property type="entry name" value="TPMT"/>
</dbReference>
<name>A0A2T8KQ53_9POAL</name>
<dbReference type="CDD" id="cd02440">
    <property type="entry name" value="AdoMet_MTases"/>
    <property type="match status" value="1"/>
</dbReference>
<organism evidence="5">
    <name type="scientific">Panicum hallii</name>
    <dbReference type="NCBI Taxonomy" id="206008"/>
    <lineage>
        <taxon>Eukaryota</taxon>
        <taxon>Viridiplantae</taxon>
        <taxon>Streptophyta</taxon>
        <taxon>Embryophyta</taxon>
        <taxon>Tracheophyta</taxon>
        <taxon>Spermatophyta</taxon>
        <taxon>Magnoliopsida</taxon>
        <taxon>Liliopsida</taxon>
        <taxon>Poales</taxon>
        <taxon>Poaceae</taxon>
        <taxon>PACMAD clade</taxon>
        <taxon>Panicoideae</taxon>
        <taxon>Panicodae</taxon>
        <taxon>Paniceae</taxon>
        <taxon>Panicinae</taxon>
        <taxon>Panicum</taxon>
        <taxon>Panicum sect. Panicum</taxon>
    </lineage>
</organism>
<dbReference type="AlphaFoldDB" id="A0A2T8KQ53"/>
<dbReference type="PANTHER" id="PTHR32183:SF12">
    <property type="entry name" value="OS03G0843800 PROTEIN"/>
    <property type="match status" value="1"/>
</dbReference>
<dbReference type="Pfam" id="PF05724">
    <property type="entry name" value="TPMT"/>
    <property type="match status" value="1"/>
</dbReference>
<dbReference type="Gramene" id="PVH64305">
    <property type="protein sequence ID" value="PVH64305"/>
    <property type="gene ID" value="PAHAL_2G233100"/>
</dbReference>
<keyword evidence="3" id="KW-0808">Transferase</keyword>
<keyword evidence="4" id="KW-0949">S-adenosyl-L-methionine</keyword>
<sequence length="235" mass="26191">MARPVAATHQFQVHDGTNPLVRRMREIIQGPGASDAWNKCWEGDITPWDLGQPTPAVTKLVQSNTLASHGRVLVPGCGGGHDVVEFSTPDRYVVGLDVSGTALKKAKELYSSAPNAEFFEFVKADFFNWVPTESFDIIFDYVFFCAVHPSLRSAWAKRMDYYLKPEGELITLMYLFVLVNISTSNFLAHANILAYIQIITLKPLGFVITSIEDNQVAVGPRKGIEKIARWKKTAN</sequence>
<keyword evidence="1" id="KW-0597">Phosphoprotein</keyword>
<reference evidence="5" key="1">
    <citation type="submission" date="2018-04" db="EMBL/GenBank/DDBJ databases">
        <title>WGS assembly of Panicum hallii.</title>
        <authorList>
            <person name="Lovell J."/>
            <person name="Jenkins J."/>
            <person name="Lowry D."/>
            <person name="Mamidi S."/>
            <person name="Sreedasyam A."/>
            <person name="Weng X."/>
            <person name="Barry K."/>
            <person name="Bonette J."/>
            <person name="Campitelli B."/>
            <person name="Daum C."/>
            <person name="Gordon S."/>
            <person name="Gould B."/>
            <person name="Lipzen A."/>
            <person name="Macqueen A."/>
            <person name="Palacio-Mejia J."/>
            <person name="Plott C."/>
            <person name="Shakirov E."/>
            <person name="Shu S."/>
            <person name="Yoshinaga Y."/>
            <person name="Zane M."/>
            <person name="Rokhsar D."/>
            <person name="Grimwood J."/>
            <person name="Schmutz J."/>
            <person name="Juenger T."/>
        </authorList>
    </citation>
    <scope>NUCLEOTIDE SEQUENCE [LARGE SCALE GENOMIC DNA]</scope>
    <source>
        <strain evidence="5">FIL2</strain>
    </source>
</reference>
<evidence type="ECO:0000256" key="4">
    <source>
        <dbReference type="ARBA" id="ARBA00022691"/>
    </source>
</evidence>
<dbReference type="InterPro" id="IPR029063">
    <property type="entry name" value="SAM-dependent_MTases_sf"/>
</dbReference>
<evidence type="ECO:0000313" key="5">
    <source>
        <dbReference type="EMBL" id="PVH64305.1"/>
    </source>
</evidence>
<evidence type="ECO:0000256" key="2">
    <source>
        <dbReference type="ARBA" id="ARBA00022603"/>
    </source>
</evidence>
<dbReference type="GO" id="GO:0032259">
    <property type="term" value="P:methylation"/>
    <property type="evidence" value="ECO:0007669"/>
    <property type="project" value="UniProtKB-KW"/>
</dbReference>
<evidence type="ECO:0000256" key="3">
    <source>
        <dbReference type="ARBA" id="ARBA00022679"/>
    </source>
</evidence>
<dbReference type="Proteomes" id="UP000243499">
    <property type="component" value="Chromosome 2"/>
</dbReference>
<gene>
    <name evidence="5" type="ORF">PAHAL_2G233100</name>
</gene>